<organism evidence="1 2">
    <name type="scientific">Mythimna loreyi</name>
    <dbReference type="NCBI Taxonomy" id="667449"/>
    <lineage>
        <taxon>Eukaryota</taxon>
        <taxon>Metazoa</taxon>
        <taxon>Ecdysozoa</taxon>
        <taxon>Arthropoda</taxon>
        <taxon>Hexapoda</taxon>
        <taxon>Insecta</taxon>
        <taxon>Pterygota</taxon>
        <taxon>Neoptera</taxon>
        <taxon>Endopterygota</taxon>
        <taxon>Lepidoptera</taxon>
        <taxon>Glossata</taxon>
        <taxon>Ditrysia</taxon>
        <taxon>Noctuoidea</taxon>
        <taxon>Noctuidae</taxon>
        <taxon>Noctuinae</taxon>
        <taxon>Hadenini</taxon>
        <taxon>Mythimna</taxon>
    </lineage>
</organism>
<comment type="caution">
    <text evidence="1">The sequence shown here is derived from an EMBL/GenBank/DDBJ whole genome shotgun (WGS) entry which is preliminary data.</text>
</comment>
<evidence type="ECO:0000313" key="1">
    <source>
        <dbReference type="EMBL" id="KAJ8723451.1"/>
    </source>
</evidence>
<gene>
    <name evidence="1" type="ORF">PYW08_003363</name>
</gene>
<dbReference type="Proteomes" id="UP001231649">
    <property type="component" value="Chromosome 14"/>
</dbReference>
<proteinExistence type="predicted"/>
<reference evidence="1" key="1">
    <citation type="submission" date="2023-03" db="EMBL/GenBank/DDBJ databases">
        <title>Chromosome-level genomes of two armyworms, Mythimna separata and Mythimna loreyi, provide insights into the biosynthesis and reception of sex pheromones.</title>
        <authorList>
            <person name="Zhao H."/>
        </authorList>
    </citation>
    <scope>NUCLEOTIDE SEQUENCE</scope>
    <source>
        <strain evidence="1">BeijingLab</strain>
    </source>
</reference>
<keyword evidence="2" id="KW-1185">Reference proteome</keyword>
<dbReference type="EMBL" id="CM056790">
    <property type="protein sequence ID" value="KAJ8723451.1"/>
    <property type="molecule type" value="Genomic_DNA"/>
</dbReference>
<accession>A0ACC2QS32</accession>
<name>A0ACC2QS32_9NEOP</name>
<protein>
    <submittedName>
        <fullName evidence="1">Uncharacterized protein</fullName>
    </submittedName>
</protein>
<sequence>MDKIINNPDYSRAKSIHEFTVRNLKGELIKLESYKGFICVIVNITTNSQLTKQNYKHFNDLMEQHGDKLRILAFPCYQFGDQPLSEEEIAKHAEENDVKFDIFARIEVNGEGANALWKYLKHAHPIGTNKQVNVIKSNFTKYIVNKLGIPVERHGPEVDPLKFDQLVISYF</sequence>
<evidence type="ECO:0000313" key="2">
    <source>
        <dbReference type="Proteomes" id="UP001231649"/>
    </source>
</evidence>